<dbReference type="GO" id="GO:0031222">
    <property type="term" value="P:arabinan catabolic process"/>
    <property type="evidence" value="ECO:0007669"/>
    <property type="project" value="UniProtKB-UniPathway"/>
</dbReference>
<evidence type="ECO:0000256" key="3">
    <source>
        <dbReference type="ARBA" id="ARBA00007186"/>
    </source>
</evidence>
<dbReference type="Gene3D" id="2.60.40.1180">
    <property type="entry name" value="Golgi alpha-mannosidase II"/>
    <property type="match status" value="1"/>
</dbReference>
<comment type="similarity">
    <text evidence="3">Belongs to the glycosyl hydrolase 51 family.</text>
</comment>
<dbReference type="GO" id="GO:0046373">
    <property type="term" value="P:L-arabinose metabolic process"/>
    <property type="evidence" value="ECO:0007669"/>
    <property type="project" value="InterPro"/>
</dbReference>
<sequence length="684" mass="74746">MFTKAFLTAALAAAAQAVTFTVKSTDGNATSPYAYGLMFEDINNSGDGGVYAELIQNRAFQGDGIYNKSITYWHSVGGTALSLANLSTPLSAELTSSLQVSGGSGKKVGVYNDGFWGFPAVAAWEYQGSFYVEGSLTGNVTVQLAGNYSKTLYAETSVAVASKAGAWTQYKYSFKPTHDAPNANNTLSFTWDASAAKGAVNFNLLSLFPPTYKNRPNGNRMDLMEAMADLKPSFFRAPGGNNIEGSKAPYWWNWTQTLGPLEHRAGFPGTWGYENTDGLGLLEYAIWADDIGMELLLGIWDGLYLDGTTLTLAELQPYIQSALDEIEFLTGDASTTWGAYRESLGHGPFPLNFVEIGNEDSLSDKNRTYPAYRFKAFYDAISAKYPDLTLISSYYDVDETTGQPPYNASGDFHEYATPVQMSQQFGYFDNYTSEHPLLIGEWAVIDYNIPGFNGPVWYAGAPRAYFPFWYGSVAEAVFLLGAERNSDKIIGAAYAPGFMNLNKWEWIPDNIAYDAYPGNTILSTSYYVIKLLANTRITENLPTTEAQLGPAFWVAGRNDKTGSHILKAAVYNSTGNVPFSFNFEGVGAGAVGQLTYLTAQNMNASSTIGNNIVQTHTQSVRANRNGYFNFALPDYSVAVFEVDANNAGNGHHYGGKGNRQGWKGFKNWAKGGYGNHNQWGQPGW</sequence>
<dbReference type="GO" id="GO:0046556">
    <property type="term" value="F:alpha-L-arabinofuranosidase activity"/>
    <property type="evidence" value="ECO:0007669"/>
    <property type="project" value="UniProtKB-EC"/>
</dbReference>
<accession>A0A1V8T584</accession>
<dbReference type="Proteomes" id="UP000192596">
    <property type="component" value="Unassembled WGS sequence"/>
</dbReference>
<feature type="signal peptide" evidence="8">
    <location>
        <begin position="1"/>
        <end position="17"/>
    </location>
</feature>
<evidence type="ECO:0000256" key="4">
    <source>
        <dbReference type="ARBA" id="ARBA00012670"/>
    </source>
</evidence>
<dbReference type="EC" id="3.2.1.55" evidence="4"/>
<dbReference type="SMART" id="SM00813">
    <property type="entry name" value="Alpha-L-AF_C"/>
    <property type="match status" value="1"/>
</dbReference>
<dbReference type="InterPro" id="IPR013780">
    <property type="entry name" value="Glyco_hydro_b"/>
</dbReference>
<proteinExistence type="inferred from homology"/>
<dbReference type="SUPFAM" id="SSF51011">
    <property type="entry name" value="Glycosyl hydrolase domain"/>
    <property type="match status" value="1"/>
</dbReference>
<comment type="pathway">
    <text evidence="2">Glycan metabolism; L-arabinan degradation.</text>
</comment>
<feature type="domain" description="Alpha-L-arabinofuranosidase C-terminal" evidence="9">
    <location>
        <begin position="469"/>
        <end position="636"/>
    </location>
</feature>
<dbReference type="PANTHER" id="PTHR31776:SF0">
    <property type="entry name" value="ALPHA-L-ARABINOFURANOSIDASE 1"/>
    <property type="match status" value="1"/>
</dbReference>
<dbReference type="OrthoDB" id="406864at2759"/>
<gene>
    <name evidence="10" type="ORF">B0A48_08252</name>
</gene>
<feature type="chain" id="PRO_5012054075" description="non-reducing end alpha-L-arabinofuranosidase" evidence="8">
    <location>
        <begin position="18"/>
        <end position="684"/>
    </location>
</feature>
<evidence type="ECO:0000313" key="10">
    <source>
        <dbReference type="EMBL" id="OQO06469.1"/>
    </source>
</evidence>
<dbReference type="InterPro" id="IPR051563">
    <property type="entry name" value="Glycosyl_Hydrolase_51"/>
</dbReference>
<dbReference type="EMBL" id="NAJO01000016">
    <property type="protein sequence ID" value="OQO06469.1"/>
    <property type="molecule type" value="Genomic_DNA"/>
</dbReference>
<dbReference type="AlphaFoldDB" id="A0A1V8T584"/>
<keyword evidence="5 8" id="KW-0732">Signal</keyword>
<dbReference type="Gene3D" id="3.20.20.80">
    <property type="entry name" value="Glycosidases"/>
    <property type="match status" value="1"/>
</dbReference>
<reference evidence="11" key="1">
    <citation type="submission" date="2017-03" db="EMBL/GenBank/DDBJ databases">
        <title>Genomes of endolithic fungi from Antarctica.</title>
        <authorList>
            <person name="Coleine C."/>
            <person name="Masonjones S."/>
            <person name="Stajich J.E."/>
        </authorList>
    </citation>
    <scope>NUCLEOTIDE SEQUENCE [LARGE SCALE GENOMIC DNA]</scope>
    <source>
        <strain evidence="11">CCFEE 5527</strain>
    </source>
</reference>
<keyword evidence="11" id="KW-1185">Reference proteome</keyword>
<dbReference type="PANTHER" id="PTHR31776">
    <property type="entry name" value="ALPHA-L-ARABINOFURANOSIDASE 1"/>
    <property type="match status" value="1"/>
</dbReference>
<evidence type="ECO:0000256" key="2">
    <source>
        <dbReference type="ARBA" id="ARBA00004834"/>
    </source>
</evidence>
<dbReference type="InterPro" id="IPR055235">
    <property type="entry name" value="ASD1_cat"/>
</dbReference>
<keyword evidence="6" id="KW-0378">Hydrolase</keyword>
<evidence type="ECO:0000256" key="5">
    <source>
        <dbReference type="ARBA" id="ARBA00022729"/>
    </source>
</evidence>
<comment type="catalytic activity">
    <reaction evidence="1">
        <text>Hydrolysis of terminal non-reducing alpha-L-arabinofuranoside residues in alpha-L-arabinosides.</text>
        <dbReference type="EC" id="3.2.1.55"/>
    </reaction>
</comment>
<evidence type="ECO:0000256" key="8">
    <source>
        <dbReference type="SAM" id="SignalP"/>
    </source>
</evidence>
<dbReference type="UniPathway" id="UPA00667"/>
<evidence type="ECO:0000313" key="11">
    <source>
        <dbReference type="Proteomes" id="UP000192596"/>
    </source>
</evidence>
<dbReference type="STRING" id="1507870.A0A1V8T584"/>
<name>A0A1V8T584_9PEZI</name>
<dbReference type="InterPro" id="IPR010720">
    <property type="entry name" value="Alpha-L-AF_C"/>
</dbReference>
<dbReference type="InterPro" id="IPR017853">
    <property type="entry name" value="GH"/>
</dbReference>
<organism evidence="10 11">
    <name type="scientific">Cryoendolithus antarcticus</name>
    <dbReference type="NCBI Taxonomy" id="1507870"/>
    <lineage>
        <taxon>Eukaryota</taxon>
        <taxon>Fungi</taxon>
        <taxon>Dikarya</taxon>
        <taxon>Ascomycota</taxon>
        <taxon>Pezizomycotina</taxon>
        <taxon>Dothideomycetes</taxon>
        <taxon>Dothideomycetidae</taxon>
        <taxon>Cladosporiales</taxon>
        <taxon>Cladosporiaceae</taxon>
        <taxon>Cryoendolithus</taxon>
    </lineage>
</organism>
<dbReference type="SUPFAM" id="SSF51445">
    <property type="entry name" value="(Trans)glycosidases"/>
    <property type="match status" value="1"/>
</dbReference>
<dbReference type="Pfam" id="PF06964">
    <property type="entry name" value="Alpha-L-AF_C"/>
    <property type="match status" value="1"/>
</dbReference>
<protein>
    <recommendedName>
        <fullName evidence="4">non-reducing end alpha-L-arabinofuranosidase</fullName>
        <ecNumber evidence="4">3.2.1.55</ecNumber>
    </recommendedName>
</protein>
<keyword evidence="7" id="KW-0325">Glycoprotein</keyword>
<evidence type="ECO:0000256" key="7">
    <source>
        <dbReference type="ARBA" id="ARBA00023180"/>
    </source>
</evidence>
<dbReference type="InParanoid" id="A0A1V8T584"/>
<evidence type="ECO:0000259" key="9">
    <source>
        <dbReference type="SMART" id="SM00813"/>
    </source>
</evidence>
<comment type="caution">
    <text evidence="10">The sequence shown here is derived from an EMBL/GenBank/DDBJ whole genome shotgun (WGS) entry which is preliminary data.</text>
</comment>
<evidence type="ECO:0000256" key="6">
    <source>
        <dbReference type="ARBA" id="ARBA00022801"/>
    </source>
</evidence>
<evidence type="ECO:0000256" key="1">
    <source>
        <dbReference type="ARBA" id="ARBA00001462"/>
    </source>
</evidence>
<dbReference type="Pfam" id="PF22848">
    <property type="entry name" value="ASD1_dom"/>
    <property type="match status" value="1"/>
</dbReference>